<keyword evidence="6" id="KW-0539">Nucleus</keyword>
<name>A0AAV2D379_9ROSI</name>
<dbReference type="InterPro" id="IPR016024">
    <property type="entry name" value="ARM-type_fold"/>
</dbReference>
<dbReference type="GO" id="GO:0005829">
    <property type="term" value="C:cytosol"/>
    <property type="evidence" value="ECO:0007669"/>
    <property type="project" value="TreeGrafter"/>
</dbReference>
<evidence type="ECO:0000256" key="3">
    <source>
        <dbReference type="ARBA" id="ARBA00022448"/>
    </source>
</evidence>
<organism evidence="8 9">
    <name type="scientific">Linum trigynum</name>
    <dbReference type="NCBI Taxonomy" id="586398"/>
    <lineage>
        <taxon>Eukaryota</taxon>
        <taxon>Viridiplantae</taxon>
        <taxon>Streptophyta</taxon>
        <taxon>Embryophyta</taxon>
        <taxon>Tracheophyta</taxon>
        <taxon>Spermatophyta</taxon>
        <taxon>Magnoliopsida</taxon>
        <taxon>eudicotyledons</taxon>
        <taxon>Gunneridae</taxon>
        <taxon>Pentapetalae</taxon>
        <taxon>rosids</taxon>
        <taxon>fabids</taxon>
        <taxon>Malpighiales</taxon>
        <taxon>Linaceae</taxon>
        <taxon>Linum</taxon>
    </lineage>
</organism>
<keyword evidence="3" id="KW-0813">Transport</keyword>
<dbReference type="PANTHER" id="PTHR10997">
    <property type="entry name" value="IMPORTIN-7, 8, 11"/>
    <property type="match status" value="1"/>
</dbReference>
<evidence type="ECO:0000313" key="9">
    <source>
        <dbReference type="Proteomes" id="UP001497516"/>
    </source>
</evidence>
<dbReference type="Proteomes" id="UP001497516">
    <property type="component" value="Chromosome 2"/>
</dbReference>
<dbReference type="PANTHER" id="PTHR10997:SF18">
    <property type="entry name" value="D-IMPORTIN 7_RANBP7"/>
    <property type="match status" value="1"/>
</dbReference>
<evidence type="ECO:0000259" key="7">
    <source>
        <dbReference type="PROSITE" id="PS50166"/>
    </source>
</evidence>
<evidence type="ECO:0000256" key="4">
    <source>
        <dbReference type="ARBA" id="ARBA00022490"/>
    </source>
</evidence>
<dbReference type="GO" id="GO:0005635">
    <property type="term" value="C:nuclear envelope"/>
    <property type="evidence" value="ECO:0007669"/>
    <property type="project" value="TreeGrafter"/>
</dbReference>
<dbReference type="InterPro" id="IPR011989">
    <property type="entry name" value="ARM-like"/>
</dbReference>
<dbReference type="SUPFAM" id="SSF48371">
    <property type="entry name" value="ARM repeat"/>
    <property type="match status" value="1"/>
</dbReference>
<evidence type="ECO:0000313" key="8">
    <source>
        <dbReference type="EMBL" id="CAL1366287.1"/>
    </source>
</evidence>
<keyword evidence="4" id="KW-0963">Cytoplasm</keyword>
<evidence type="ECO:0000256" key="2">
    <source>
        <dbReference type="ARBA" id="ARBA00004496"/>
    </source>
</evidence>
<reference evidence="8 9" key="1">
    <citation type="submission" date="2024-04" db="EMBL/GenBank/DDBJ databases">
        <authorList>
            <person name="Fracassetti M."/>
        </authorList>
    </citation>
    <scope>NUCLEOTIDE SEQUENCE [LARGE SCALE GENOMIC DNA]</scope>
</reference>
<proteinExistence type="predicted"/>
<evidence type="ECO:0000256" key="6">
    <source>
        <dbReference type="ARBA" id="ARBA00023242"/>
    </source>
</evidence>
<dbReference type="AlphaFoldDB" id="A0AAV2D379"/>
<dbReference type="GO" id="GO:0031267">
    <property type="term" value="F:small GTPase binding"/>
    <property type="evidence" value="ECO:0007669"/>
    <property type="project" value="InterPro"/>
</dbReference>
<dbReference type="InterPro" id="IPR001494">
    <property type="entry name" value="Importin-beta_N"/>
</dbReference>
<dbReference type="Gene3D" id="1.25.10.10">
    <property type="entry name" value="Leucine-rich Repeat Variant"/>
    <property type="match status" value="1"/>
</dbReference>
<dbReference type="PROSITE" id="PS50166">
    <property type="entry name" value="IMPORTIN_B_NT"/>
    <property type="match status" value="1"/>
</dbReference>
<dbReference type="Pfam" id="PF03810">
    <property type="entry name" value="IBN_N"/>
    <property type="match status" value="1"/>
</dbReference>
<comment type="subcellular location">
    <subcellularLocation>
        <location evidence="2">Cytoplasm</location>
    </subcellularLocation>
    <subcellularLocation>
        <location evidence="1">Nucleus</location>
    </subcellularLocation>
</comment>
<gene>
    <name evidence="8" type="ORF">LTRI10_LOCUS10565</name>
</gene>
<feature type="domain" description="Importin N-terminal" evidence="7">
    <location>
        <begin position="24"/>
        <end position="86"/>
    </location>
</feature>
<keyword evidence="5" id="KW-0653">Protein transport</keyword>
<evidence type="ECO:0000256" key="1">
    <source>
        <dbReference type="ARBA" id="ARBA00004123"/>
    </source>
</evidence>
<keyword evidence="9" id="KW-1185">Reference proteome</keyword>
<dbReference type="GO" id="GO:0006606">
    <property type="term" value="P:protein import into nucleus"/>
    <property type="evidence" value="ECO:0007669"/>
    <property type="project" value="TreeGrafter"/>
</dbReference>
<sequence length="86" mass="9692">MDLPTLAAVLQAALSPNQEQRKAAEQSLDQIQFTPQHLVRVLQIIVDNNCDTAVRQFASIHFKNFIAKNWSPHDTDEPSKIAHSDK</sequence>
<evidence type="ECO:0000256" key="5">
    <source>
        <dbReference type="ARBA" id="ARBA00022927"/>
    </source>
</evidence>
<dbReference type="EMBL" id="OZ034815">
    <property type="protein sequence ID" value="CAL1366287.1"/>
    <property type="molecule type" value="Genomic_DNA"/>
</dbReference>
<protein>
    <recommendedName>
        <fullName evidence="7">Importin N-terminal domain-containing protein</fullName>
    </recommendedName>
</protein>
<accession>A0AAV2D379</accession>